<feature type="transmembrane region" description="Helical" evidence="4">
    <location>
        <begin position="323"/>
        <end position="344"/>
    </location>
</feature>
<protein>
    <submittedName>
        <fullName evidence="6">DNA mismatch repair protein</fullName>
    </submittedName>
</protein>
<proteinExistence type="predicted"/>
<dbReference type="InterPro" id="IPR000432">
    <property type="entry name" value="DNA_mismatch_repair_MutS_C"/>
</dbReference>
<keyword evidence="4" id="KW-0812">Transmembrane</keyword>
<feature type="transmembrane region" description="Helical" evidence="4">
    <location>
        <begin position="21"/>
        <end position="44"/>
    </location>
</feature>
<evidence type="ECO:0000313" key="6">
    <source>
        <dbReference type="EMBL" id="MFD2602699.1"/>
    </source>
</evidence>
<dbReference type="PANTHER" id="PTHR11361">
    <property type="entry name" value="DNA MISMATCH REPAIR PROTEIN MUTS FAMILY MEMBER"/>
    <property type="match status" value="1"/>
</dbReference>
<feature type="transmembrane region" description="Helical" evidence="4">
    <location>
        <begin position="209"/>
        <end position="227"/>
    </location>
</feature>
<dbReference type="InterPro" id="IPR045076">
    <property type="entry name" value="MutS"/>
</dbReference>
<evidence type="ECO:0000256" key="3">
    <source>
        <dbReference type="ARBA" id="ARBA00023125"/>
    </source>
</evidence>
<dbReference type="RefSeq" id="WP_379821130.1">
    <property type="nucleotide sequence ID" value="NZ_JBHUMD010000026.1"/>
</dbReference>
<dbReference type="InterPro" id="IPR027417">
    <property type="entry name" value="P-loop_NTPase"/>
</dbReference>
<evidence type="ECO:0000256" key="1">
    <source>
        <dbReference type="ARBA" id="ARBA00022741"/>
    </source>
</evidence>
<dbReference type="InterPro" id="IPR036187">
    <property type="entry name" value="DNA_mismatch_repair_MutS_sf"/>
</dbReference>
<sequence length="592" mass="67714">MEFYEKRREAFLQDLKRLTTRYNIISTSRLLMALTFLVLGYYSIKSDRPFFLLCCMAFCIVEFVLLMNRHVLVRNKKLRAEALVKINKDEMDYLNGISIPFNDGEEFEDHFHPYTFDLDIYGRKSLFHNLNRTKTYKGNKRLADLLNKLLPQGTIIQNQEAVRELANKAEFRQEIMALAMVKPDNEEIYNQLLKWADARTAKMSPIANILLYTGPIAFICFFLVYAITGNGLFGDVVGWCFGFNLLFTLLHLKTIKAEIKDITEVDEIIHHYGLIIKEIESQSFESEKLKALQNIFINDNKKASKEIKRLAVLFSRLDSINNLLGALLFNGVLLFHLNSLKALWKWKKQYADSIVVWLDTIAEIEALGSFGNLYYNNPEFVFPELNSDFKIEFQNLAHPLLRKGKRIGNDINFDKNFMILTGSNMSGKSTFLRSLGVNMVLAGAGAPVCAEKAIIHPLPVLVSMRLSDSLSDNESYFFAEVKRLKYIIDALANNRAFVLLDEILKGTNSDDKHSGTIKVIEKMLALKAIGSIATHDIEVCSLADTHPEKLVNRCFEAQIVDNELYFDYQLRDGVCRNKSATFLMTKMGVIDK</sequence>
<feature type="transmembrane region" description="Helical" evidence="4">
    <location>
        <begin position="50"/>
        <end position="67"/>
    </location>
</feature>
<organism evidence="6 7">
    <name type="scientific">Flavobacterium suzhouense</name>
    <dbReference type="NCBI Taxonomy" id="1529638"/>
    <lineage>
        <taxon>Bacteria</taxon>
        <taxon>Pseudomonadati</taxon>
        <taxon>Bacteroidota</taxon>
        <taxon>Flavobacteriia</taxon>
        <taxon>Flavobacteriales</taxon>
        <taxon>Flavobacteriaceae</taxon>
        <taxon>Flavobacterium</taxon>
    </lineage>
</organism>
<keyword evidence="2" id="KW-0067">ATP-binding</keyword>
<keyword evidence="4" id="KW-0472">Membrane</keyword>
<keyword evidence="7" id="KW-1185">Reference proteome</keyword>
<evidence type="ECO:0000256" key="2">
    <source>
        <dbReference type="ARBA" id="ARBA00022840"/>
    </source>
</evidence>
<dbReference type="SUPFAM" id="SSF48334">
    <property type="entry name" value="DNA repair protein MutS, domain III"/>
    <property type="match status" value="1"/>
</dbReference>
<keyword evidence="1" id="KW-0547">Nucleotide-binding</keyword>
<keyword evidence="3" id="KW-0238">DNA-binding</keyword>
<evidence type="ECO:0000259" key="5">
    <source>
        <dbReference type="SMART" id="SM00534"/>
    </source>
</evidence>
<dbReference type="SMART" id="SM00534">
    <property type="entry name" value="MUTSac"/>
    <property type="match status" value="1"/>
</dbReference>
<gene>
    <name evidence="6" type="ORF">ACFSR3_11580</name>
</gene>
<keyword evidence="4" id="KW-1133">Transmembrane helix</keyword>
<feature type="transmembrane region" description="Helical" evidence="4">
    <location>
        <begin position="233"/>
        <end position="252"/>
    </location>
</feature>
<dbReference type="Gene3D" id="3.40.50.300">
    <property type="entry name" value="P-loop containing nucleotide triphosphate hydrolases"/>
    <property type="match status" value="1"/>
</dbReference>
<dbReference type="Pfam" id="PF00488">
    <property type="entry name" value="MutS_V"/>
    <property type="match status" value="1"/>
</dbReference>
<dbReference type="Gene3D" id="1.10.1420.10">
    <property type="match status" value="1"/>
</dbReference>
<reference evidence="7" key="1">
    <citation type="journal article" date="2019" name="Int. J. Syst. Evol. Microbiol.">
        <title>The Global Catalogue of Microorganisms (GCM) 10K type strain sequencing project: providing services to taxonomists for standard genome sequencing and annotation.</title>
        <authorList>
            <consortium name="The Broad Institute Genomics Platform"/>
            <consortium name="The Broad Institute Genome Sequencing Center for Infectious Disease"/>
            <person name="Wu L."/>
            <person name="Ma J."/>
        </authorList>
    </citation>
    <scope>NUCLEOTIDE SEQUENCE [LARGE SCALE GENOMIC DNA]</scope>
    <source>
        <strain evidence="7">KCTC 42107</strain>
    </source>
</reference>
<dbReference type="SUPFAM" id="SSF52540">
    <property type="entry name" value="P-loop containing nucleoside triphosphate hydrolases"/>
    <property type="match status" value="1"/>
</dbReference>
<evidence type="ECO:0000313" key="7">
    <source>
        <dbReference type="Proteomes" id="UP001597480"/>
    </source>
</evidence>
<dbReference type="Proteomes" id="UP001597480">
    <property type="component" value="Unassembled WGS sequence"/>
</dbReference>
<feature type="domain" description="DNA mismatch repair proteins mutS family" evidence="5">
    <location>
        <begin position="415"/>
        <end position="592"/>
    </location>
</feature>
<name>A0ABW5NX66_9FLAO</name>
<accession>A0ABW5NX66</accession>
<dbReference type="PANTHER" id="PTHR11361:SF99">
    <property type="entry name" value="DNA MISMATCH REPAIR PROTEIN"/>
    <property type="match status" value="1"/>
</dbReference>
<dbReference type="EMBL" id="JBHUMD010000026">
    <property type="protein sequence ID" value="MFD2602699.1"/>
    <property type="molecule type" value="Genomic_DNA"/>
</dbReference>
<evidence type="ECO:0000256" key="4">
    <source>
        <dbReference type="SAM" id="Phobius"/>
    </source>
</evidence>
<comment type="caution">
    <text evidence="6">The sequence shown here is derived from an EMBL/GenBank/DDBJ whole genome shotgun (WGS) entry which is preliminary data.</text>
</comment>